<organism evidence="1 2">
    <name type="scientific">Chryseobacterium sediminis</name>
    <dbReference type="NCBI Taxonomy" id="1679494"/>
    <lineage>
        <taxon>Bacteria</taxon>
        <taxon>Pseudomonadati</taxon>
        <taxon>Bacteroidota</taxon>
        <taxon>Flavobacteriia</taxon>
        <taxon>Flavobacteriales</taxon>
        <taxon>Weeksellaceae</taxon>
        <taxon>Chryseobacterium group</taxon>
        <taxon>Chryseobacterium</taxon>
    </lineage>
</organism>
<name>A0A5B2U4I1_9FLAO</name>
<dbReference type="AlphaFoldDB" id="A0A5B2U4I1"/>
<proteinExistence type="predicted"/>
<reference evidence="1 2" key="1">
    <citation type="journal article" date="2015" name="Int. J. Syst. Evol. Microbiol.">
        <title>Chryseobacterium sediminis sp. nov., isolated from a river sediment.</title>
        <authorList>
            <person name="Kampfer P."/>
            <person name="Busse H.J."/>
            <person name="McInroy J.A."/>
            <person name="Glaeser S.P."/>
        </authorList>
    </citation>
    <scope>NUCLEOTIDE SEQUENCE [LARGE SCALE GENOMIC DNA]</scope>
    <source>
        <strain evidence="1 2">IMT-174</strain>
    </source>
</reference>
<dbReference type="Proteomes" id="UP000323082">
    <property type="component" value="Unassembled WGS sequence"/>
</dbReference>
<accession>A0A5B2U4I1</accession>
<sequence>MKNYILILILFPVIFYAQQKKDIDIELKELEITTAPSVVLLGVSPSELEIVKSKKALVLSLVNSFKKSEGIPDSYAFEVTPFWLLPSSNMNSSKYAGYSTVKVGENEVKHKWNAFSEVKKASFSLGFVRDLSLGKDDEMKNPSFAFSVRSTLIRVRTKKNKDSILAHDARLRNVLSNINKDWVHSKEHKDLTDSCNRVDIRGDARAEIFEKGKARFKKKFSEKYKSSKEADYYRNLLEAPPLISADFAGGYSTFFSDNKFSNNHFGKLGFWLTLNTGFDFTKNDEPNVEKRLNFYGIVRYLDDGTNLDANQAFLRSKNYDFGGKAEFTYKRFSISYEYIYRINDIENTFRSSGLIAYKVSDKVYINAAFGKNYGEKDNLISFLGLNWGLDSEKKSVFVDPPDEKKVQ</sequence>
<protein>
    <submittedName>
        <fullName evidence="1">Uncharacterized protein</fullName>
    </submittedName>
</protein>
<evidence type="ECO:0000313" key="2">
    <source>
        <dbReference type="Proteomes" id="UP000323082"/>
    </source>
</evidence>
<comment type="caution">
    <text evidence="1">The sequence shown here is derived from an EMBL/GenBank/DDBJ whole genome shotgun (WGS) entry which is preliminary data.</text>
</comment>
<dbReference type="RefSeq" id="WP_149833901.1">
    <property type="nucleotide sequence ID" value="NZ_VUNZ01000002.1"/>
</dbReference>
<dbReference type="OrthoDB" id="623250at2"/>
<dbReference type="EMBL" id="VUNZ01000002">
    <property type="protein sequence ID" value="KAA2221085.1"/>
    <property type="molecule type" value="Genomic_DNA"/>
</dbReference>
<evidence type="ECO:0000313" key="1">
    <source>
        <dbReference type="EMBL" id="KAA2221085.1"/>
    </source>
</evidence>
<gene>
    <name evidence="1" type="ORF">FW780_12315</name>
</gene>